<dbReference type="OrthoDB" id="9778494at2"/>
<dbReference type="RefSeq" id="WP_095975727.1">
    <property type="nucleotide sequence ID" value="NZ_CP022163.1"/>
</dbReference>
<dbReference type="SUPFAM" id="SSF48452">
    <property type="entry name" value="TPR-like"/>
    <property type="match status" value="2"/>
</dbReference>
<dbReference type="Gene3D" id="1.25.40.10">
    <property type="entry name" value="Tetratricopeptide repeat domain"/>
    <property type="match status" value="2"/>
</dbReference>
<dbReference type="InterPro" id="IPR011990">
    <property type="entry name" value="TPR-like_helical_dom_sf"/>
</dbReference>
<dbReference type="Pfam" id="PF13432">
    <property type="entry name" value="TPR_16"/>
    <property type="match status" value="2"/>
</dbReference>
<evidence type="ECO:0000313" key="2">
    <source>
        <dbReference type="Proteomes" id="UP000217289"/>
    </source>
</evidence>
<organism evidence="1 2">
    <name type="scientific">Melittangium boletus DSM 14713</name>
    <dbReference type="NCBI Taxonomy" id="1294270"/>
    <lineage>
        <taxon>Bacteria</taxon>
        <taxon>Pseudomonadati</taxon>
        <taxon>Myxococcota</taxon>
        <taxon>Myxococcia</taxon>
        <taxon>Myxococcales</taxon>
        <taxon>Cystobacterineae</taxon>
        <taxon>Archangiaceae</taxon>
        <taxon>Melittangium</taxon>
    </lineage>
</organism>
<accession>A0A286NUY2</accession>
<dbReference type="KEGG" id="mbd:MEBOL_000271"/>
<dbReference type="AlphaFoldDB" id="A0A286NUY2"/>
<evidence type="ECO:0000313" key="1">
    <source>
        <dbReference type="EMBL" id="ATB26837.1"/>
    </source>
</evidence>
<gene>
    <name evidence="1" type="ORF">MEBOL_000271</name>
</gene>
<dbReference type="PANTHER" id="PTHR45588:SF1">
    <property type="entry name" value="WW DOMAIN-CONTAINING PROTEIN"/>
    <property type="match status" value="1"/>
</dbReference>
<dbReference type="PANTHER" id="PTHR45588">
    <property type="entry name" value="TPR DOMAIN-CONTAINING PROTEIN"/>
    <property type="match status" value="1"/>
</dbReference>
<reference evidence="1 2" key="1">
    <citation type="submission" date="2017-06" db="EMBL/GenBank/DDBJ databases">
        <authorList>
            <person name="Kim H.J."/>
            <person name="Triplett B.A."/>
        </authorList>
    </citation>
    <scope>NUCLEOTIDE SEQUENCE [LARGE SCALE GENOMIC DNA]</scope>
    <source>
        <strain evidence="1 2">DSM 14713</strain>
    </source>
</reference>
<name>A0A286NUY2_9BACT</name>
<proteinExistence type="predicted"/>
<sequence>MLALHLRNEESLLFPVAPWDEIPDQELPTPALREGLGRAHLKVSTSVPLAQAWFDQGLRLLHLGWRGEARRAFAEAARRDPQLAMAWWGLALTRGAGARCAAARAESIYKALALSEGVTDAEQRYIVAATFLANKGPANGRHGFVREMEGLIERFPEDAEARLLLAGLLADGYEADGRPAPGQSYAQVLVRELLRTHPEHEGVHLAWVRLREESARPEEALESARRLRVLAPQAAPALLAAGRLFLRTGHAREAREVLEEAVAVEDAWRERESLPGSAAPVAGVALRLLIQACADSGRYGEAQAWARRLRARAEEASPRVEQALVFAAGALSGLHLRFGFLRAAAELRVELSAEARPSERVLLSGMELYARGLRALEVGQCSEVERICTALDALHPPLSEETRGDGRLLCPRDVARVVELAACELRGAWEAKQGDPARAEATLTRAIRLERRLRTAGPPAFSRPARETLSRIRLRFGREDKALELADALVQARPGSGHAWLHLAEVHLARGAASEAAAAFASCLECWRDADAHLPEVQRAQAFRAGPQRPNPLRLLRFEENVPA</sequence>
<evidence type="ECO:0008006" key="3">
    <source>
        <dbReference type="Google" id="ProtNLM"/>
    </source>
</evidence>
<keyword evidence="2" id="KW-1185">Reference proteome</keyword>
<protein>
    <recommendedName>
        <fullName evidence="3">Tetratricopeptide repeat protein</fullName>
    </recommendedName>
</protein>
<dbReference type="EMBL" id="CP022163">
    <property type="protein sequence ID" value="ATB26837.1"/>
    <property type="molecule type" value="Genomic_DNA"/>
</dbReference>
<dbReference type="Proteomes" id="UP000217289">
    <property type="component" value="Chromosome"/>
</dbReference>